<dbReference type="AlphaFoldDB" id="A0A2S7KNZ2"/>
<dbReference type="Gene3D" id="3.40.1280.10">
    <property type="match status" value="1"/>
</dbReference>
<gene>
    <name evidence="4" type="ORF">BST85_05120</name>
</gene>
<dbReference type="InterPro" id="IPR001537">
    <property type="entry name" value="SpoU_MeTrfase"/>
</dbReference>
<reference evidence="4 5" key="1">
    <citation type="submission" date="2016-11" db="EMBL/GenBank/DDBJ databases">
        <title>Trade-off between light-utilization and light-protection in marine flavobacteria.</title>
        <authorList>
            <person name="Kumagai Y."/>
        </authorList>
    </citation>
    <scope>NUCLEOTIDE SEQUENCE [LARGE SCALE GENOMIC DNA]</scope>
    <source>
        <strain evidence="4 5">NBRC 107741</strain>
    </source>
</reference>
<comment type="caution">
    <text evidence="4">The sequence shown here is derived from an EMBL/GenBank/DDBJ whole genome shotgun (WGS) entry which is preliminary data.</text>
</comment>
<dbReference type="InterPro" id="IPR004441">
    <property type="entry name" value="rRNA_MeTrfase_TrmH"/>
</dbReference>
<dbReference type="Proteomes" id="UP000239800">
    <property type="component" value="Unassembled WGS sequence"/>
</dbReference>
<evidence type="ECO:0000313" key="5">
    <source>
        <dbReference type="Proteomes" id="UP000239800"/>
    </source>
</evidence>
<dbReference type="InterPro" id="IPR029026">
    <property type="entry name" value="tRNA_m1G_MTases_N"/>
</dbReference>
<dbReference type="RefSeq" id="WP_104812274.1">
    <property type="nucleotide sequence ID" value="NZ_MQUB01000001.1"/>
</dbReference>
<keyword evidence="5" id="KW-1185">Reference proteome</keyword>
<keyword evidence="1" id="KW-0489">Methyltransferase</keyword>
<protein>
    <recommendedName>
        <fullName evidence="3">tRNA/rRNA methyltransferase SpoU type domain-containing protein</fullName>
    </recommendedName>
</protein>
<dbReference type="OrthoDB" id="9795352at2"/>
<dbReference type="PANTHER" id="PTHR46429">
    <property type="entry name" value="23S RRNA (GUANOSINE-2'-O-)-METHYLTRANSFERASE RLMB"/>
    <property type="match status" value="1"/>
</dbReference>
<dbReference type="PANTHER" id="PTHR46429:SF1">
    <property type="entry name" value="23S RRNA (GUANOSINE-2'-O-)-METHYLTRANSFERASE RLMB"/>
    <property type="match status" value="1"/>
</dbReference>
<sequence length="172" mass="19046">MTQLNHDQVVRHQPSFSLTLVCDGVNGPANIGSILRLADGLGVKEVVFANASINTDSDRLRRTARGAEKWMTFREESDLPRFLQEKLNQGAHVLALEITKESRPIKEFQLAQLNGETIFIIGAENRGVSQEVLEMAGDQVYHLPLYGRNSSINVAQAAAIGLYCVVQQLEQE</sequence>
<evidence type="ECO:0000259" key="3">
    <source>
        <dbReference type="Pfam" id="PF00588"/>
    </source>
</evidence>
<evidence type="ECO:0000313" key="4">
    <source>
        <dbReference type="EMBL" id="PQB04346.1"/>
    </source>
</evidence>
<evidence type="ECO:0000256" key="2">
    <source>
        <dbReference type="ARBA" id="ARBA00022679"/>
    </source>
</evidence>
<name>A0A2S7KNZ2_9FLAO</name>
<dbReference type="GO" id="GO:0032259">
    <property type="term" value="P:methylation"/>
    <property type="evidence" value="ECO:0007669"/>
    <property type="project" value="UniProtKB-KW"/>
</dbReference>
<feature type="domain" description="tRNA/rRNA methyltransferase SpoU type" evidence="3">
    <location>
        <begin position="18"/>
        <end position="163"/>
    </location>
</feature>
<dbReference type="GO" id="GO:0006396">
    <property type="term" value="P:RNA processing"/>
    <property type="evidence" value="ECO:0007669"/>
    <property type="project" value="InterPro"/>
</dbReference>
<dbReference type="GO" id="GO:0005829">
    <property type="term" value="C:cytosol"/>
    <property type="evidence" value="ECO:0007669"/>
    <property type="project" value="TreeGrafter"/>
</dbReference>
<dbReference type="CDD" id="cd18082">
    <property type="entry name" value="SpoU-like_family"/>
    <property type="match status" value="1"/>
</dbReference>
<dbReference type="GO" id="GO:0003723">
    <property type="term" value="F:RNA binding"/>
    <property type="evidence" value="ECO:0007669"/>
    <property type="project" value="InterPro"/>
</dbReference>
<dbReference type="SUPFAM" id="SSF75217">
    <property type="entry name" value="alpha/beta knot"/>
    <property type="match status" value="1"/>
</dbReference>
<proteinExistence type="predicted"/>
<keyword evidence="2" id="KW-0808">Transferase</keyword>
<evidence type="ECO:0000256" key="1">
    <source>
        <dbReference type="ARBA" id="ARBA00022603"/>
    </source>
</evidence>
<dbReference type="Pfam" id="PF00588">
    <property type="entry name" value="SpoU_methylase"/>
    <property type="match status" value="1"/>
</dbReference>
<dbReference type="EMBL" id="MQUB01000001">
    <property type="protein sequence ID" value="PQB04346.1"/>
    <property type="molecule type" value="Genomic_DNA"/>
</dbReference>
<accession>A0A2S7KNZ2</accession>
<dbReference type="GO" id="GO:0008173">
    <property type="term" value="F:RNA methyltransferase activity"/>
    <property type="evidence" value="ECO:0007669"/>
    <property type="project" value="InterPro"/>
</dbReference>
<dbReference type="InterPro" id="IPR029028">
    <property type="entry name" value="Alpha/beta_knot_MTases"/>
</dbReference>
<organism evidence="4 5">
    <name type="scientific">Aureitalea marina</name>
    <dbReference type="NCBI Taxonomy" id="930804"/>
    <lineage>
        <taxon>Bacteria</taxon>
        <taxon>Pseudomonadati</taxon>
        <taxon>Bacteroidota</taxon>
        <taxon>Flavobacteriia</taxon>
        <taxon>Flavobacteriales</taxon>
        <taxon>Flavobacteriaceae</taxon>
        <taxon>Aureitalea</taxon>
    </lineage>
</organism>